<evidence type="ECO:0008006" key="3">
    <source>
        <dbReference type="Google" id="ProtNLM"/>
    </source>
</evidence>
<dbReference type="InterPro" id="IPR038695">
    <property type="entry name" value="Saro_0823-like_sf"/>
</dbReference>
<evidence type="ECO:0000313" key="1">
    <source>
        <dbReference type="EMBL" id="QHI36318.1"/>
    </source>
</evidence>
<dbReference type="RefSeq" id="WP_160129033.1">
    <property type="nucleotide sequence ID" value="NZ_CP019288.1"/>
</dbReference>
<sequence>MRKFLILLCFTIAFVSCDSNQNKKIKTVEITFQKEGRLTLSKASGKDIITLDVELAETDYERETGLMHRASMKDTQGMLFIFPTEFPRSFFMKNTLIPLDIIYLDAKMKIVSFQENAIPLDETGLPSEIPAMYVLEVNAGLAEKWLLEIGDGITLLKN</sequence>
<proteinExistence type="predicted"/>
<name>A0A7L4ZHW1_9FLAO</name>
<dbReference type="KEGG" id="kan:IMCC3317_16800"/>
<dbReference type="Proteomes" id="UP000464657">
    <property type="component" value="Chromosome"/>
</dbReference>
<accession>A0A7L4ZHW1</accession>
<protein>
    <recommendedName>
        <fullName evidence="3">DUF192 domain-containing protein</fullName>
    </recommendedName>
</protein>
<reference evidence="1 2" key="1">
    <citation type="journal article" date="2013" name="Int. J. Syst. Evol. Microbiol.">
        <title>Kordia antarctica sp. nov., isolated from Antarctic seawater.</title>
        <authorList>
            <person name="Baek K."/>
            <person name="Choi A."/>
            <person name="Kang I."/>
            <person name="Lee K."/>
            <person name="Cho J.C."/>
        </authorList>
    </citation>
    <scope>NUCLEOTIDE SEQUENCE [LARGE SCALE GENOMIC DNA]</scope>
    <source>
        <strain evidence="1 2">IMCC3317</strain>
    </source>
</reference>
<dbReference type="PANTHER" id="PTHR37953:SF1">
    <property type="entry name" value="UPF0127 PROTEIN MJ1496"/>
    <property type="match status" value="1"/>
</dbReference>
<keyword evidence="2" id="KW-1185">Reference proteome</keyword>
<dbReference type="PROSITE" id="PS51257">
    <property type="entry name" value="PROKAR_LIPOPROTEIN"/>
    <property type="match status" value="1"/>
</dbReference>
<dbReference type="AlphaFoldDB" id="A0A7L4ZHW1"/>
<dbReference type="EMBL" id="CP019288">
    <property type="protein sequence ID" value="QHI36318.1"/>
    <property type="molecule type" value="Genomic_DNA"/>
</dbReference>
<evidence type="ECO:0000313" key="2">
    <source>
        <dbReference type="Proteomes" id="UP000464657"/>
    </source>
</evidence>
<gene>
    <name evidence="1" type="ORF">IMCC3317_16800</name>
</gene>
<dbReference type="Pfam" id="PF02643">
    <property type="entry name" value="DUF192"/>
    <property type="match status" value="1"/>
</dbReference>
<dbReference type="Gene3D" id="2.60.120.1140">
    <property type="entry name" value="Protein of unknown function DUF192"/>
    <property type="match status" value="1"/>
</dbReference>
<dbReference type="OrthoDB" id="5526466at2"/>
<organism evidence="1 2">
    <name type="scientific">Kordia antarctica</name>
    <dbReference type="NCBI Taxonomy" id="1218801"/>
    <lineage>
        <taxon>Bacteria</taxon>
        <taxon>Pseudomonadati</taxon>
        <taxon>Bacteroidota</taxon>
        <taxon>Flavobacteriia</taxon>
        <taxon>Flavobacteriales</taxon>
        <taxon>Flavobacteriaceae</taxon>
        <taxon>Kordia</taxon>
    </lineage>
</organism>
<dbReference type="PANTHER" id="PTHR37953">
    <property type="entry name" value="UPF0127 PROTEIN MJ1496"/>
    <property type="match status" value="1"/>
</dbReference>
<dbReference type="InterPro" id="IPR003795">
    <property type="entry name" value="DUF192"/>
</dbReference>